<evidence type="ECO:0000256" key="1">
    <source>
        <dbReference type="SAM" id="Phobius"/>
    </source>
</evidence>
<dbReference type="AlphaFoldDB" id="A0A3S4ZIR1"/>
<keyword evidence="3" id="KW-1185">Reference proteome</keyword>
<proteinExistence type="predicted"/>
<keyword evidence="1" id="KW-1133">Transmembrane helix</keyword>
<name>A0A3S4ZIR1_9PLAT</name>
<sequence length="510" mass="55913">MSGKKQIIQAQPSCNTLWVIRSQAVEARFARSPFHTSFCLAHPYGRSIRTSSPTAAMSMDLCSLWRPYRVTAVSRIDDARPDYSGPSLYMASMHIQNGLLEAKFPALATGPAASSAGDPRIGNTAVSDAPAMLCQLNQETDEAEGEMMKITSPRSCQGRAGDASQKHRPLGLRLQVLLLKHTACLVPDKHPLAYETPRWTRFFIRQPPRRRRLACLFFTLGLLLLIGVVLMVVVLVRPPTANRGSSRPFGQMNQEGRYLSLTNWTQALEPLEHSYNLVAERSLKPLERPSDSVCNSLVCLRAGLALSERLQSTELAPTRVCSLADLTAFLDIRQGQGGLASAVDEALSAAWSLIERRLEAAADRPVSAPSWLGKLGRLFDQCSLANSGKWLYQDRELTSEMRTITDWLTGFGGPTKEAEISPQFYDAQSAESKQGTGKAVIKIASTSINKRAISRSTFSGGLGKSTADFHLLQTLLQLGSLARHDFGKIVKLTSIIKAYFLKTSSPPAYC</sequence>
<dbReference type="Proteomes" id="UP000784294">
    <property type="component" value="Unassembled WGS sequence"/>
</dbReference>
<dbReference type="EMBL" id="CAAALY010015096">
    <property type="protein sequence ID" value="VEL12549.1"/>
    <property type="molecule type" value="Genomic_DNA"/>
</dbReference>
<feature type="transmembrane region" description="Helical" evidence="1">
    <location>
        <begin position="213"/>
        <end position="236"/>
    </location>
</feature>
<protein>
    <submittedName>
        <fullName evidence="2">Uncharacterized protein</fullName>
    </submittedName>
</protein>
<keyword evidence="1" id="KW-0472">Membrane</keyword>
<reference evidence="2" key="1">
    <citation type="submission" date="2018-11" db="EMBL/GenBank/DDBJ databases">
        <authorList>
            <consortium name="Pathogen Informatics"/>
        </authorList>
    </citation>
    <scope>NUCLEOTIDE SEQUENCE</scope>
</reference>
<keyword evidence="1" id="KW-0812">Transmembrane</keyword>
<organism evidence="2 3">
    <name type="scientific">Protopolystoma xenopodis</name>
    <dbReference type="NCBI Taxonomy" id="117903"/>
    <lineage>
        <taxon>Eukaryota</taxon>
        <taxon>Metazoa</taxon>
        <taxon>Spiralia</taxon>
        <taxon>Lophotrochozoa</taxon>
        <taxon>Platyhelminthes</taxon>
        <taxon>Monogenea</taxon>
        <taxon>Polyopisthocotylea</taxon>
        <taxon>Polystomatidea</taxon>
        <taxon>Polystomatidae</taxon>
        <taxon>Protopolystoma</taxon>
    </lineage>
</organism>
<gene>
    <name evidence="2" type="ORF">PXEA_LOCUS5989</name>
</gene>
<accession>A0A3S4ZIR1</accession>
<comment type="caution">
    <text evidence="2">The sequence shown here is derived from an EMBL/GenBank/DDBJ whole genome shotgun (WGS) entry which is preliminary data.</text>
</comment>
<evidence type="ECO:0000313" key="2">
    <source>
        <dbReference type="EMBL" id="VEL12549.1"/>
    </source>
</evidence>
<evidence type="ECO:0000313" key="3">
    <source>
        <dbReference type="Proteomes" id="UP000784294"/>
    </source>
</evidence>